<dbReference type="Proteomes" id="UP000663505">
    <property type="component" value="Chromosome"/>
</dbReference>
<evidence type="ECO:0000313" key="2">
    <source>
        <dbReference type="Proteomes" id="UP000663505"/>
    </source>
</evidence>
<dbReference type="AlphaFoldDB" id="A0A9X7Z8K5"/>
<dbReference type="KEGG" id="afx:JZ786_05395"/>
<accession>A0A9X7Z8K5</accession>
<proteinExistence type="predicted"/>
<sequence length="225" mass="26806">MPITFKNVEELIQHYRYKSTTATEVKLEIDGTVRSFVGSKGTQREVSRLPFHSHRLYDKETLRTPSQIVLAINFVRFFVDKMIAEAYFMILNDEQEQDCWISPIFFDHDDLEEGYFVRDSDFDEYNTGLENETMTFLGRRWVNTYVHPGAFSSHRIGAYKSVAKTFFYTSPKNYEEYKNSRPEAWESIILYGDFEMYKRWNRKWVVIKGKSAFFEKPVEPPDDWL</sequence>
<protein>
    <submittedName>
        <fullName evidence="1">Uncharacterized protein</fullName>
    </submittedName>
</protein>
<organism evidence="1 2">
    <name type="scientific">Alicyclobacillus mengziensis</name>
    <dbReference type="NCBI Taxonomy" id="2931921"/>
    <lineage>
        <taxon>Bacteria</taxon>
        <taxon>Bacillati</taxon>
        <taxon>Bacillota</taxon>
        <taxon>Bacilli</taxon>
        <taxon>Bacillales</taxon>
        <taxon>Alicyclobacillaceae</taxon>
        <taxon>Alicyclobacillus</taxon>
    </lineage>
</organism>
<reference evidence="1 2" key="1">
    <citation type="submission" date="2021-02" db="EMBL/GenBank/DDBJ databases">
        <title>Alicyclobacillus curvatus sp. nov. and Alicyclobacillus mengziensis sp. nov., two acidophilic bacteria isolated from acid mine drainage.</title>
        <authorList>
            <person name="Huang Y."/>
        </authorList>
    </citation>
    <scope>NUCLEOTIDE SEQUENCE [LARGE SCALE GENOMIC DNA]</scope>
    <source>
        <strain evidence="1 2">S30H14</strain>
    </source>
</reference>
<dbReference type="EMBL" id="CP071182">
    <property type="protein sequence ID" value="QSO48423.1"/>
    <property type="molecule type" value="Genomic_DNA"/>
</dbReference>
<keyword evidence="2" id="KW-1185">Reference proteome</keyword>
<name>A0A9X7Z8K5_9BACL</name>
<dbReference type="RefSeq" id="WP_206657758.1">
    <property type="nucleotide sequence ID" value="NZ_CP071182.1"/>
</dbReference>
<gene>
    <name evidence="1" type="ORF">JZ786_05395</name>
</gene>
<evidence type="ECO:0000313" key="1">
    <source>
        <dbReference type="EMBL" id="QSO48423.1"/>
    </source>
</evidence>